<evidence type="ECO:0000313" key="2">
    <source>
        <dbReference type="Proteomes" id="UP000076830"/>
    </source>
</evidence>
<name>A0A167H4N8_9GAMM</name>
<protein>
    <submittedName>
        <fullName evidence="1">Uncharacterized protein</fullName>
    </submittedName>
</protein>
<organism evidence="1 2">
    <name type="scientific">Dokdonella koreensis DS-123</name>
    <dbReference type="NCBI Taxonomy" id="1300342"/>
    <lineage>
        <taxon>Bacteria</taxon>
        <taxon>Pseudomonadati</taxon>
        <taxon>Pseudomonadota</taxon>
        <taxon>Gammaproteobacteria</taxon>
        <taxon>Lysobacterales</taxon>
        <taxon>Rhodanobacteraceae</taxon>
        <taxon>Dokdonella</taxon>
    </lineage>
</organism>
<dbReference type="KEGG" id="dko:I596_2909"/>
<sequence>MTCAVQAGSDAAPRPARIGRLWFDTATDRPGSPMTPRTSQPASSAARAAIALLAVTCLAPAATAAADRTIEDGYSQLLEMSEKVAAVTRDFDAIQGCVLIRSSDPAIGREAIRLVATPAGGAPVTLPLDDQGCVTLPPALAGADAATPLTINVPKGKATLGVTFTVKPPTTRELDYAGLQAGAMQLNAAIRREAGVMRFMAPKIKGVLLLWKAPDPAEPAVHIQAAAGERRLASIPASAYRRENVTLTDIPPGARVLEIELDDKLVKANPKVTLDALPDIVMPLP</sequence>
<dbReference type="AlphaFoldDB" id="A0A167H4N8"/>
<dbReference type="Proteomes" id="UP000076830">
    <property type="component" value="Chromosome"/>
</dbReference>
<reference evidence="1 2" key="1">
    <citation type="submission" date="2016-04" db="EMBL/GenBank/DDBJ databases">
        <title>Complete genome sequence of Dokdonella koreensis DS-123T.</title>
        <authorList>
            <person name="Kim J.F."/>
            <person name="Lee H."/>
            <person name="Kwak M.-J."/>
        </authorList>
    </citation>
    <scope>NUCLEOTIDE SEQUENCE [LARGE SCALE GENOMIC DNA]</scope>
    <source>
        <strain evidence="1 2">DS-123</strain>
    </source>
</reference>
<proteinExistence type="predicted"/>
<dbReference type="EMBL" id="CP015249">
    <property type="protein sequence ID" value="ANB18902.1"/>
    <property type="molecule type" value="Genomic_DNA"/>
</dbReference>
<accession>A0A167H4N8</accession>
<gene>
    <name evidence="1" type="ORF">I596_2909</name>
</gene>
<dbReference type="STRING" id="1300342.I596_2909"/>
<evidence type="ECO:0000313" key="1">
    <source>
        <dbReference type="EMBL" id="ANB18902.1"/>
    </source>
</evidence>
<keyword evidence="2" id="KW-1185">Reference proteome</keyword>